<accession>A0ABM3VR40</accession>
<name>A0ABM3VR40_MUSDO</name>
<feature type="region of interest" description="Disordered" evidence="1">
    <location>
        <begin position="1"/>
        <end position="108"/>
    </location>
</feature>
<keyword evidence="2" id="KW-1185">Reference proteome</keyword>
<organism evidence="2 3">
    <name type="scientific">Musca domestica</name>
    <name type="common">House fly</name>
    <dbReference type="NCBI Taxonomy" id="7370"/>
    <lineage>
        <taxon>Eukaryota</taxon>
        <taxon>Metazoa</taxon>
        <taxon>Ecdysozoa</taxon>
        <taxon>Arthropoda</taxon>
        <taxon>Hexapoda</taxon>
        <taxon>Insecta</taxon>
        <taxon>Pterygota</taxon>
        <taxon>Neoptera</taxon>
        <taxon>Endopterygota</taxon>
        <taxon>Diptera</taxon>
        <taxon>Brachycera</taxon>
        <taxon>Muscomorpha</taxon>
        <taxon>Muscoidea</taxon>
        <taxon>Muscidae</taxon>
        <taxon>Musca</taxon>
    </lineage>
</organism>
<dbReference type="Proteomes" id="UP001652621">
    <property type="component" value="Unplaced"/>
</dbReference>
<gene>
    <name evidence="3" type="primary">LOC131800371</name>
</gene>
<evidence type="ECO:0000313" key="2">
    <source>
        <dbReference type="Proteomes" id="UP001652621"/>
    </source>
</evidence>
<protein>
    <submittedName>
        <fullName evidence="3">Conserved oligomeric Golgi complex subunit 8-like isoform X4</fullName>
    </submittedName>
</protein>
<proteinExistence type="predicted"/>
<sequence length="232" mass="26292">MDDEDPPPRFLPRRKYEAGSNPDSKKFKNLQTPTTIKNKMVFVSETSSPTPTTSTAAQVTEDTSHQNNDTNEIISKNTNNPTTNYPNTIISNTNRSNPNNSNNSANTDKSIISQSIHPNNSHSNHPTPIAATTNTNQEDFHNYKTYQNTQILYNKLHPGPFYVLVKTDEPISSKRKNSELHLYAKLTNANINYHFVSKNIAYKTFRLTFNNSDSANSFVLDSKRQNDHRSNQ</sequence>
<feature type="compositionally biased region" description="Polar residues" evidence="1">
    <location>
        <begin position="65"/>
        <end position="76"/>
    </location>
</feature>
<dbReference type="RefSeq" id="XP_058988118.1">
    <property type="nucleotide sequence ID" value="XM_059132135.1"/>
</dbReference>
<feature type="compositionally biased region" description="Low complexity" evidence="1">
    <location>
        <begin position="77"/>
        <end position="106"/>
    </location>
</feature>
<evidence type="ECO:0000313" key="3">
    <source>
        <dbReference type="RefSeq" id="XP_058988118.1"/>
    </source>
</evidence>
<dbReference type="GeneID" id="131800371"/>
<reference evidence="3" key="1">
    <citation type="submission" date="2025-08" db="UniProtKB">
        <authorList>
            <consortium name="RefSeq"/>
        </authorList>
    </citation>
    <scope>IDENTIFICATION</scope>
    <source>
        <strain evidence="3">Aabys</strain>
        <tissue evidence="3">Whole body</tissue>
    </source>
</reference>
<evidence type="ECO:0000256" key="1">
    <source>
        <dbReference type="SAM" id="MobiDB-lite"/>
    </source>
</evidence>
<feature type="compositionally biased region" description="Low complexity" evidence="1">
    <location>
        <begin position="43"/>
        <end position="61"/>
    </location>
</feature>